<dbReference type="CDD" id="cd21133">
    <property type="entry name" value="EVE"/>
    <property type="match status" value="1"/>
</dbReference>
<dbReference type="EMBL" id="MH908916">
    <property type="protein sequence ID" value="AYM54089.1"/>
    <property type="molecule type" value="Genomic_DNA"/>
</dbReference>
<reference evidence="2" key="1">
    <citation type="journal article" date="2018" name="J. Ind. Microbiol. Biotechnol.">
        <title>Genome mining reveals uncommon alkylpyrones as type III PKS products from myxobacteria.</title>
        <authorList>
            <person name="Hug J.J."/>
            <person name="Panter F."/>
            <person name="Krug D."/>
            <person name="Muller R."/>
        </authorList>
    </citation>
    <scope>NUCLEOTIDE SEQUENCE</scope>
    <source>
        <strain evidence="2">MSr4204</strain>
    </source>
</reference>
<dbReference type="InterPro" id="IPR015947">
    <property type="entry name" value="PUA-like_sf"/>
</dbReference>
<organism evidence="2">
    <name type="scientific">Byssovorax cruenta</name>
    <dbReference type="NCBI Taxonomy" id="293647"/>
    <lineage>
        <taxon>Bacteria</taxon>
        <taxon>Pseudomonadati</taxon>
        <taxon>Myxococcota</taxon>
        <taxon>Polyangia</taxon>
        <taxon>Polyangiales</taxon>
        <taxon>Polyangiaceae</taxon>
        <taxon>Byssovorax</taxon>
    </lineage>
</organism>
<dbReference type="PANTHER" id="PTHR14087">
    <property type="entry name" value="THYMOCYTE NUCLEAR PROTEIN 1"/>
    <property type="match status" value="1"/>
</dbReference>
<feature type="domain" description="EVE" evidence="1">
    <location>
        <begin position="5"/>
        <end position="134"/>
    </location>
</feature>
<evidence type="ECO:0000259" key="1">
    <source>
        <dbReference type="Pfam" id="PF01878"/>
    </source>
</evidence>
<sequence>MSRHYWLMKSEPYKYCFAQLLRDGRTMWDGVRNFEARNNMRAMRAGDLVLFYHSSEGKEIVGVARITREAYPDPTAGGEDWSVVDVEPVAPLKVPVSLEAIRGEPALDDIALLKRSRISVVPVSKDHFDRVLKLGKTKVA</sequence>
<dbReference type="SUPFAM" id="SSF88697">
    <property type="entry name" value="PUA domain-like"/>
    <property type="match status" value="1"/>
</dbReference>
<accession>A0A3S5GXZ5</accession>
<evidence type="ECO:0000313" key="2">
    <source>
        <dbReference type="EMBL" id="AYM54089.1"/>
    </source>
</evidence>
<protein>
    <recommendedName>
        <fullName evidence="1">EVE domain-containing protein</fullName>
    </recommendedName>
</protein>
<dbReference type="Gene3D" id="3.10.590.10">
    <property type="entry name" value="ph1033 like domains"/>
    <property type="match status" value="1"/>
</dbReference>
<dbReference type="InterPro" id="IPR047197">
    <property type="entry name" value="THYN1-like_EVE"/>
</dbReference>
<dbReference type="AlphaFoldDB" id="A0A3S5GXZ5"/>
<name>A0A3S5GXZ5_9BACT</name>
<dbReference type="Pfam" id="PF01878">
    <property type="entry name" value="EVE"/>
    <property type="match status" value="1"/>
</dbReference>
<dbReference type="PANTHER" id="PTHR14087:SF7">
    <property type="entry name" value="THYMOCYTE NUCLEAR PROTEIN 1"/>
    <property type="match status" value="1"/>
</dbReference>
<dbReference type="InterPro" id="IPR052181">
    <property type="entry name" value="5hmC_binding"/>
</dbReference>
<proteinExistence type="predicted"/>
<dbReference type="InterPro" id="IPR002740">
    <property type="entry name" value="EVE_domain"/>
</dbReference>